<sequence length="155" mass="17701">MKLPSTTERVSSHSSESSNLRIQKEMERRLSYYLDHPQEIAGRLHDLNREWDIERTLETNASVLALLGVSLTATVDRKFLVVPAIVTGFLLQHALQGWCPPVPILRRLGVRTQSEIELERYALKALRGDFVHVCQPEQAQDRQDRVPTVLHALVQ</sequence>
<feature type="compositionally biased region" description="Low complexity" evidence="1">
    <location>
        <begin position="1"/>
        <end position="18"/>
    </location>
</feature>
<dbReference type="EMBL" id="CP096574">
    <property type="protein sequence ID" value="UPU37841.1"/>
    <property type="molecule type" value="Genomic_DNA"/>
</dbReference>
<proteinExistence type="predicted"/>
<evidence type="ECO:0000256" key="1">
    <source>
        <dbReference type="SAM" id="MobiDB-lite"/>
    </source>
</evidence>
<accession>A0ABY4LL19</accession>
<evidence type="ECO:0000313" key="2">
    <source>
        <dbReference type="EMBL" id="UPU37841.1"/>
    </source>
</evidence>
<evidence type="ECO:0008006" key="4">
    <source>
        <dbReference type="Google" id="ProtNLM"/>
    </source>
</evidence>
<dbReference type="Proteomes" id="UP000831485">
    <property type="component" value="Chromosome"/>
</dbReference>
<organism evidence="2 3">
    <name type="scientific">Geomonas paludis</name>
    <dbReference type="NCBI Taxonomy" id="2740185"/>
    <lineage>
        <taxon>Bacteria</taxon>
        <taxon>Pseudomonadati</taxon>
        <taxon>Thermodesulfobacteriota</taxon>
        <taxon>Desulfuromonadia</taxon>
        <taxon>Geobacterales</taxon>
        <taxon>Geobacteraceae</taxon>
        <taxon>Geomonas</taxon>
    </lineage>
</organism>
<feature type="region of interest" description="Disordered" evidence="1">
    <location>
        <begin position="1"/>
        <end position="21"/>
    </location>
</feature>
<dbReference type="RefSeq" id="WP_248647232.1">
    <property type="nucleotide sequence ID" value="NZ_CP096574.1"/>
</dbReference>
<dbReference type="Gene3D" id="6.10.140.1340">
    <property type="match status" value="1"/>
</dbReference>
<reference evidence="2" key="1">
    <citation type="submission" date="2022-04" db="EMBL/GenBank/DDBJ databases">
        <authorList>
            <person name="Liu G."/>
        </authorList>
    </citation>
    <scope>NUCLEOTIDE SEQUENCE</scope>
    <source>
        <strain evidence="2">RG22</strain>
    </source>
</reference>
<keyword evidence="3" id="KW-1185">Reference proteome</keyword>
<protein>
    <recommendedName>
        <fullName evidence="4">DUF2892 domain-containing protein</fullName>
    </recommendedName>
</protein>
<gene>
    <name evidence="2" type="ORF">M1B72_09075</name>
</gene>
<name>A0ABY4LL19_9BACT</name>
<evidence type="ECO:0000313" key="3">
    <source>
        <dbReference type="Proteomes" id="UP000831485"/>
    </source>
</evidence>